<accession>A0A183UUP0</accession>
<dbReference type="AlphaFoldDB" id="A0A183UUP0"/>
<gene>
    <name evidence="1" type="ORF">TCNE_LOCUS12210</name>
</gene>
<organism evidence="2 3">
    <name type="scientific">Toxocara canis</name>
    <name type="common">Canine roundworm</name>
    <dbReference type="NCBI Taxonomy" id="6265"/>
    <lineage>
        <taxon>Eukaryota</taxon>
        <taxon>Metazoa</taxon>
        <taxon>Ecdysozoa</taxon>
        <taxon>Nematoda</taxon>
        <taxon>Chromadorea</taxon>
        <taxon>Rhabditida</taxon>
        <taxon>Spirurina</taxon>
        <taxon>Ascaridomorpha</taxon>
        <taxon>Ascaridoidea</taxon>
        <taxon>Toxocaridae</taxon>
        <taxon>Toxocara</taxon>
    </lineage>
</organism>
<dbReference type="WBParaSite" id="TCNE_0001221001-mRNA-1">
    <property type="protein sequence ID" value="TCNE_0001221001-mRNA-1"/>
    <property type="gene ID" value="TCNE_0001221001"/>
</dbReference>
<name>A0A183UUP0_TOXCA</name>
<evidence type="ECO:0000313" key="3">
    <source>
        <dbReference type="WBParaSite" id="TCNE_0001221001-mRNA-1"/>
    </source>
</evidence>
<evidence type="ECO:0000313" key="2">
    <source>
        <dbReference type="Proteomes" id="UP000050794"/>
    </source>
</evidence>
<evidence type="ECO:0000313" key="1">
    <source>
        <dbReference type="EMBL" id="VDM43531.1"/>
    </source>
</evidence>
<sequence length="68" mass="7596">MRNGSVTGVHIDPWSWLGSCLLKSVSNRGQQMWESPMNAPTKKSDRDVTLAYIATPCRDLAGRKHILL</sequence>
<proteinExistence type="predicted"/>
<reference evidence="3" key="1">
    <citation type="submission" date="2016-06" db="UniProtKB">
        <authorList>
            <consortium name="WormBaseParasite"/>
        </authorList>
    </citation>
    <scope>IDENTIFICATION</scope>
</reference>
<dbReference type="EMBL" id="UYWY01021163">
    <property type="protein sequence ID" value="VDM43531.1"/>
    <property type="molecule type" value="Genomic_DNA"/>
</dbReference>
<keyword evidence="2" id="KW-1185">Reference proteome</keyword>
<dbReference type="Proteomes" id="UP000050794">
    <property type="component" value="Unassembled WGS sequence"/>
</dbReference>
<protein>
    <submittedName>
        <fullName evidence="1 3">Uncharacterized protein</fullName>
    </submittedName>
</protein>
<reference evidence="1 2" key="2">
    <citation type="submission" date="2018-11" db="EMBL/GenBank/DDBJ databases">
        <authorList>
            <consortium name="Pathogen Informatics"/>
        </authorList>
    </citation>
    <scope>NUCLEOTIDE SEQUENCE [LARGE SCALE GENOMIC DNA]</scope>
</reference>